<dbReference type="InterPro" id="IPR011990">
    <property type="entry name" value="TPR-like_helical_dom_sf"/>
</dbReference>
<proteinExistence type="predicted"/>
<dbReference type="PANTHER" id="PTHR26312">
    <property type="entry name" value="TETRATRICOPEPTIDE REPEAT PROTEIN 5"/>
    <property type="match status" value="1"/>
</dbReference>
<evidence type="ECO:0000313" key="2">
    <source>
        <dbReference type="Proteomes" id="UP000035740"/>
    </source>
</evidence>
<protein>
    <submittedName>
        <fullName evidence="1">Uncharacterized protein</fullName>
    </submittedName>
</protein>
<dbReference type="eggNOG" id="ENOG502RYTU">
    <property type="taxonomic scope" value="Eukaryota"/>
</dbReference>
<dbReference type="Proteomes" id="UP000035740">
    <property type="component" value="Unassembled WGS sequence"/>
</dbReference>
<dbReference type="OrthoDB" id="439046at2759"/>
<dbReference type="PANTHER" id="PTHR26312:SF123">
    <property type="entry name" value="TETRATRICOPEPTIDE REPEAT (TPR)-LIKE SUPERFAMILY PROTEIN"/>
    <property type="match status" value="1"/>
</dbReference>
<dbReference type="EMBL" id="KQ090304">
    <property type="protein sequence ID" value="KMS97584.1"/>
    <property type="molecule type" value="Genomic_DNA"/>
</dbReference>
<dbReference type="OMA" id="ENCGFNK"/>
<dbReference type="Gene3D" id="1.25.40.10">
    <property type="entry name" value="Tetratricopeptide repeat domain"/>
    <property type="match status" value="1"/>
</dbReference>
<dbReference type="Gramene" id="KMS97584">
    <property type="protein sequence ID" value="KMS97584"/>
    <property type="gene ID" value="BVRB_5g125550"/>
</dbReference>
<dbReference type="KEGG" id="bvg:104908168"/>
<accession>A0A0J8B8J3</accession>
<evidence type="ECO:0000313" key="1">
    <source>
        <dbReference type="EMBL" id="KMS97584.1"/>
    </source>
</evidence>
<sequence length="245" mass="26688">MKSALLRTGSVPVQQLNRCPSQTGIITIPSSPRISLRSGNNNTIFSGIKRSNSDTELIRSELINSRVSRVGSVSFPDLGIITEEESNGGIGIGIGNGKGNNYGGKGKDSNNSSNSNSNEKSGIQEYYQEMLKSNPGDSLLLRNYGKYLHEVEKNVEKAEECYGRAILASPGDGELLSLYGNLIWETTKDEDRAQIYFDQAVNASPDDCVVLGSYAHFLWEAEEDEENGEEFKHENAAVPAIIGAY</sequence>
<dbReference type="SUPFAM" id="SSF48452">
    <property type="entry name" value="TPR-like"/>
    <property type="match status" value="1"/>
</dbReference>
<gene>
    <name evidence="1" type="ORF">BVRB_5g125550</name>
</gene>
<name>A0A0J8B8J3_BETVV</name>
<dbReference type="AlphaFoldDB" id="A0A0J8B8J3"/>
<reference evidence="1 2" key="1">
    <citation type="journal article" date="2014" name="Nature">
        <title>The genome of the recently domesticated crop plant sugar beet (Beta vulgaris).</title>
        <authorList>
            <person name="Dohm J.C."/>
            <person name="Minoche A.E."/>
            <person name="Holtgrawe D."/>
            <person name="Capella-Gutierrez S."/>
            <person name="Zakrzewski F."/>
            <person name="Tafer H."/>
            <person name="Rupp O."/>
            <person name="Sorensen T.R."/>
            <person name="Stracke R."/>
            <person name="Reinhardt R."/>
            <person name="Goesmann A."/>
            <person name="Kraft T."/>
            <person name="Schulz B."/>
            <person name="Stadler P.F."/>
            <person name="Schmidt T."/>
            <person name="Gabaldon T."/>
            <person name="Lehrach H."/>
            <person name="Weisshaar B."/>
            <person name="Himmelbauer H."/>
        </authorList>
    </citation>
    <scope>NUCLEOTIDE SEQUENCE [LARGE SCALE GENOMIC DNA]</scope>
    <source>
        <tissue evidence="1">Taproot</tissue>
    </source>
</reference>
<keyword evidence="2" id="KW-1185">Reference proteome</keyword>
<organism evidence="1 2">
    <name type="scientific">Beta vulgaris subsp. vulgaris</name>
    <name type="common">Beet</name>
    <dbReference type="NCBI Taxonomy" id="3555"/>
    <lineage>
        <taxon>Eukaryota</taxon>
        <taxon>Viridiplantae</taxon>
        <taxon>Streptophyta</taxon>
        <taxon>Embryophyta</taxon>
        <taxon>Tracheophyta</taxon>
        <taxon>Spermatophyta</taxon>
        <taxon>Magnoliopsida</taxon>
        <taxon>eudicotyledons</taxon>
        <taxon>Gunneridae</taxon>
        <taxon>Pentapetalae</taxon>
        <taxon>Caryophyllales</taxon>
        <taxon>Chenopodiaceae</taxon>
        <taxon>Betoideae</taxon>
        <taxon>Beta</taxon>
    </lineage>
</organism>